<dbReference type="Proteomes" id="UP001164746">
    <property type="component" value="Chromosome 2"/>
</dbReference>
<sequence length="153" mass="16616">MMNSGWARKYPDSNKVFGTQNLSDPLSFRFPGFSLEACKFMLIKRQVSVVGVDTPSADPGIAPEYYCHNHLQPNGVPLVEYVANLDAIPVRGTTIVLGAIKMRDGTGGPTRIFALLDDENDWFINGANFGSCPGVIVLLSLSTLCVLCQALCF</sequence>
<evidence type="ECO:0000256" key="1">
    <source>
        <dbReference type="ARBA" id="ARBA00007865"/>
    </source>
</evidence>
<dbReference type="SUPFAM" id="SSF102198">
    <property type="entry name" value="Putative cyclase"/>
    <property type="match status" value="1"/>
</dbReference>
<dbReference type="Gene3D" id="3.50.30.50">
    <property type="entry name" value="Putative cyclase"/>
    <property type="match status" value="1"/>
</dbReference>
<reference evidence="2" key="1">
    <citation type="submission" date="2022-11" db="EMBL/GenBank/DDBJ databases">
        <title>Centuries of genome instability and evolution in soft-shell clam transmissible cancer (bioRxiv).</title>
        <authorList>
            <person name="Hart S.F.M."/>
            <person name="Yonemitsu M.A."/>
            <person name="Giersch R.M."/>
            <person name="Beal B.F."/>
            <person name="Arriagada G."/>
            <person name="Davis B.W."/>
            <person name="Ostrander E.A."/>
            <person name="Goff S.P."/>
            <person name="Metzger M.J."/>
        </authorList>
    </citation>
    <scope>NUCLEOTIDE SEQUENCE</scope>
    <source>
        <strain evidence="2">MELC-2E11</strain>
        <tissue evidence="2">Siphon/mantle</tissue>
    </source>
</reference>
<organism evidence="2 3">
    <name type="scientific">Mya arenaria</name>
    <name type="common">Soft-shell clam</name>
    <dbReference type="NCBI Taxonomy" id="6604"/>
    <lineage>
        <taxon>Eukaryota</taxon>
        <taxon>Metazoa</taxon>
        <taxon>Spiralia</taxon>
        <taxon>Lophotrochozoa</taxon>
        <taxon>Mollusca</taxon>
        <taxon>Bivalvia</taxon>
        <taxon>Autobranchia</taxon>
        <taxon>Heteroconchia</taxon>
        <taxon>Euheterodonta</taxon>
        <taxon>Imparidentia</taxon>
        <taxon>Neoheterodontei</taxon>
        <taxon>Myida</taxon>
        <taxon>Myoidea</taxon>
        <taxon>Myidae</taxon>
        <taxon>Mya</taxon>
    </lineage>
</organism>
<dbReference type="Pfam" id="PF04199">
    <property type="entry name" value="Cyclase"/>
    <property type="match status" value="1"/>
</dbReference>
<keyword evidence="3" id="KW-1185">Reference proteome</keyword>
<accession>A0ABY7DF13</accession>
<evidence type="ECO:0000313" key="2">
    <source>
        <dbReference type="EMBL" id="WAQ95859.1"/>
    </source>
</evidence>
<proteinExistence type="inferred from homology"/>
<dbReference type="EMBL" id="CP111013">
    <property type="protein sequence ID" value="WAQ95859.1"/>
    <property type="molecule type" value="Genomic_DNA"/>
</dbReference>
<evidence type="ECO:0000313" key="3">
    <source>
        <dbReference type="Proteomes" id="UP001164746"/>
    </source>
</evidence>
<name>A0ABY7DF13_MYAAR</name>
<comment type="similarity">
    <text evidence="1">Belongs to the Cyclase 1 superfamily.</text>
</comment>
<dbReference type="InterPro" id="IPR007325">
    <property type="entry name" value="KFase/CYL"/>
</dbReference>
<dbReference type="InterPro" id="IPR037175">
    <property type="entry name" value="KFase_sf"/>
</dbReference>
<protein>
    <recommendedName>
        <fullName evidence="4">Inorganic diphosphatase</fullName>
    </recommendedName>
</protein>
<gene>
    <name evidence="2" type="ORF">MAR_028549</name>
</gene>
<evidence type="ECO:0008006" key="4">
    <source>
        <dbReference type="Google" id="ProtNLM"/>
    </source>
</evidence>